<evidence type="ECO:0000313" key="1">
    <source>
        <dbReference type="EMBL" id="EIN03649.1"/>
    </source>
</evidence>
<dbReference type="Proteomes" id="UP000054196">
    <property type="component" value="Unassembled WGS sequence"/>
</dbReference>
<dbReference type="KEGG" id="psq:PUNSTDRAFT_139365"/>
<dbReference type="AlphaFoldDB" id="R7S1C9"/>
<sequence>MPLPATDDESSESLLEIPLSQFHPPEVLTRKAQVERRLRAVETSLFASLLLAEDYDHDRYSDNEIVIRHLIYYHHERRLFGTTPEHYLEYLFASTKSDFGHETFERVGQRFLHLYEEWSEERIRSDDQDMAALYTPMLAYLTRDWGGQWLKPWSRCTMEPNSDDPWDVTNPFIFWWSERKTEAKQLVLYLEDPDRYLEIGGTFVLVAHIGNFRQFRSRCNMEAEAYLTHVFANGGISDQRFFHEAYREGLE</sequence>
<accession>R7S1C9</accession>
<proteinExistence type="predicted"/>
<gene>
    <name evidence="1" type="ORF">PUNSTDRAFT_139365</name>
</gene>
<protein>
    <submittedName>
        <fullName evidence="1">Uncharacterized protein</fullName>
    </submittedName>
</protein>
<dbReference type="GeneID" id="18880292"/>
<reference evidence="2" key="1">
    <citation type="journal article" date="2012" name="Science">
        <title>The Paleozoic origin of enzymatic lignin decomposition reconstructed from 31 fungal genomes.</title>
        <authorList>
            <person name="Floudas D."/>
            <person name="Binder M."/>
            <person name="Riley R."/>
            <person name="Barry K."/>
            <person name="Blanchette R.A."/>
            <person name="Henrissat B."/>
            <person name="Martinez A.T."/>
            <person name="Otillar R."/>
            <person name="Spatafora J.W."/>
            <person name="Yadav J.S."/>
            <person name="Aerts A."/>
            <person name="Benoit I."/>
            <person name="Boyd A."/>
            <person name="Carlson A."/>
            <person name="Copeland A."/>
            <person name="Coutinho P.M."/>
            <person name="de Vries R.P."/>
            <person name="Ferreira P."/>
            <person name="Findley K."/>
            <person name="Foster B."/>
            <person name="Gaskell J."/>
            <person name="Glotzer D."/>
            <person name="Gorecki P."/>
            <person name="Heitman J."/>
            <person name="Hesse C."/>
            <person name="Hori C."/>
            <person name="Igarashi K."/>
            <person name="Jurgens J.A."/>
            <person name="Kallen N."/>
            <person name="Kersten P."/>
            <person name="Kohler A."/>
            <person name="Kuees U."/>
            <person name="Kumar T.K.A."/>
            <person name="Kuo A."/>
            <person name="LaButti K."/>
            <person name="Larrondo L.F."/>
            <person name="Lindquist E."/>
            <person name="Ling A."/>
            <person name="Lombard V."/>
            <person name="Lucas S."/>
            <person name="Lundell T."/>
            <person name="Martin R."/>
            <person name="McLaughlin D.J."/>
            <person name="Morgenstern I."/>
            <person name="Morin E."/>
            <person name="Murat C."/>
            <person name="Nagy L.G."/>
            <person name="Nolan M."/>
            <person name="Ohm R.A."/>
            <person name="Patyshakuliyeva A."/>
            <person name="Rokas A."/>
            <person name="Ruiz-Duenas F.J."/>
            <person name="Sabat G."/>
            <person name="Salamov A."/>
            <person name="Samejima M."/>
            <person name="Schmutz J."/>
            <person name="Slot J.C."/>
            <person name="St John F."/>
            <person name="Stenlid J."/>
            <person name="Sun H."/>
            <person name="Sun S."/>
            <person name="Syed K."/>
            <person name="Tsang A."/>
            <person name="Wiebenga A."/>
            <person name="Young D."/>
            <person name="Pisabarro A."/>
            <person name="Eastwood D.C."/>
            <person name="Martin F."/>
            <person name="Cullen D."/>
            <person name="Grigoriev I.V."/>
            <person name="Hibbett D.S."/>
        </authorList>
    </citation>
    <scope>NUCLEOTIDE SEQUENCE [LARGE SCALE GENOMIC DNA]</scope>
    <source>
        <strain evidence="2">HHB-11173 SS5</strain>
    </source>
</reference>
<name>R7S1C9_PUNST</name>
<evidence type="ECO:0000313" key="2">
    <source>
        <dbReference type="Proteomes" id="UP000054196"/>
    </source>
</evidence>
<dbReference type="HOGENOM" id="CLU_1107585_0_0_1"/>
<dbReference type="EMBL" id="JH687560">
    <property type="protein sequence ID" value="EIN03649.1"/>
    <property type="molecule type" value="Genomic_DNA"/>
</dbReference>
<organism evidence="1 2">
    <name type="scientific">Punctularia strigosozonata (strain HHB-11173)</name>
    <name type="common">White-rot fungus</name>
    <dbReference type="NCBI Taxonomy" id="741275"/>
    <lineage>
        <taxon>Eukaryota</taxon>
        <taxon>Fungi</taxon>
        <taxon>Dikarya</taxon>
        <taxon>Basidiomycota</taxon>
        <taxon>Agaricomycotina</taxon>
        <taxon>Agaricomycetes</taxon>
        <taxon>Corticiales</taxon>
        <taxon>Punctulariaceae</taxon>
        <taxon>Punctularia</taxon>
    </lineage>
</organism>
<dbReference type="RefSeq" id="XP_007389136.1">
    <property type="nucleotide sequence ID" value="XM_007389074.1"/>
</dbReference>
<keyword evidence="2" id="KW-1185">Reference proteome</keyword>